<name>A0ABN1ICJ2_9GAMM</name>
<gene>
    <name evidence="2" type="ORF">GCM10009105_02510</name>
</gene>
<organism evidence="2 3">
    <name type="scientific">Dokdonella soli</name>
    <dbReference type="NCBI Taxonomy" id="529810"/>
    <lineage>
        <taxon>Bacteria</taxon>
        <taxon>Pseudomonadati</taxon>
        <taxon>Pseudomonadota</taxon>
        <taxon>Gammaproteobacteria</taxon>
        <taxon>Lysobacterales</taxon>
        <taxon>Rhodanobacteraceae</taxon>
        <taxon>Dokdonella</taxon>
    </lineage>
</organism>
<evidence type="ECO:0000313" key="3">
    <source>
        <dbReference type="Proteomes" id="UP001501523"/>
    </source>
</evidence>
<dbReference type="RefSeq" id="WP_343786333.1">
    <property type="nucleotide sequence ID" value="NZ_BAAAEU010000001.1"/>
</dbReference>
<feature type="signal peptide" evidence="1">
    <location>
        <begin position="1"/>
        <end position="19"/>
    </location>
</feature>
<keyword evidence="3" id="KW-1185">Reference proteome</keyword>
<evidence type="ECO:0000256" key="1">
    <source>
        <dbReference type="SAM" id="SignalP"/>
    </source>
</evidence>
<evidence type="ECO:0000313" key="2">
    <source>
        <dbReference type="EMBL" id="GAA0705210.1"/>
    </source>
</evidence>
<feature type="chain" id="PRO_5046061556" evidence="1">
    <location>
        <begin position="20"/>
        <end position="360"/>
    </location>
</feature>
<comment type="caution">
    <text evidence="2">The sequence shown here is derived from an EMBL/GenBank/DDBJ whole genome shotgun (WGS) entry which is preliminary data.</text>
</comment>
<reference evidence="2 3" key="1">
    <citation type="journal article" date="2019" name="Int. J. Syst. Evol. Microbiol.">
        <title>The Global Catalogue of Microorganisms (GCM) 10K type strain sequencing project: providing services to taxonomists for standard genome sequencing and annotation.</title>
        <authorList>
            <consortium name="The Broad Institute Genomics Platform"/>
            <consortium name="The Broad Institute Genome Sequencing Center for Infectious Disease"/>
            <person name="Wu L."/>
            <person name="Ma J."/>
        </authorList>
    </citation>
    <scope>NUCLEOTIDE SEQUENCE [LARGE SCALE GENOMIC DNA]</scope>
    <source>
        <strain evidence="2 3">JCM 15421</strain>
    </source>
</reference>
<dbReference type="EMBL" id="BAAAEU010000001">
    <property type="protein sequence ID" value="GAA0705210.1"/>
    <property type="molecule type" value="Genomic_DNA"/>
</dbReference>
<sequence>MHRLSLLTCVTLLPIVTTAAPLPRFTQPNAVWNVDVSHAPLRANSAAMMAHLESLSSGTGKWGDTRSFDFQIDFSFYVLHANASTPTRPIVAFPDASSYYSTDCEDPGFAFPVPAGGGIEGSGPPPTYTCDASNNDCHLLVSNDATKVLYESYATNAADASGVHSICGLKWDLTRVYPRYGRGEHCTSADGAGFPIAPLLFNADEVWAASQAHGDLGHAIRFILGNNRMMMHKYVHPASHGTTATSDTNADAVPYGSHLRLKAGFDVNGFSTSESVRAILRTLQKYGMFLSDGGGIPLTAEADYYTAHKWSDTDIGIDAHSLFGIKPTDFEVVETGDPMTVTYDCVRTPDDFIFIDGNDF</sequence>
<dbReference type="Proteomes" id="UP001501523">
    <property type="component" value="Unassembled WGS sequence"/>
</dbReference>
<keyword evidence="1" id="KW-0732">Signal</keyword>
<accession>A0ABN1ICJ2</accession>
<protein>
    <submittedName>
        <fullName evidence="2">Uncharacterized protein</fullName>
    </submittedName>
</protein>
<proteinExistence type="predicted"/>